<dbReference type="PANTHER" id="PTHR43649">
    <property type="entry name" value="ARABINOSE-BINDING PROTEIN-RELATED"/>
    <property type="match status" value="1"/>
</dbReference>
<dbReference type="InterPro" id="IPR006059">
    <property type="entry name" value="SBP"/>
</dbReference>
<dbReference type="PROSITE" id="PS51257">
    <property type="entry name" value="PROKAR_LIPOPROTEIN"/>
    <property type="match status" value="1"/>
</dbReference>
<proteinExistence type="predicted"/>
<dbReference type="Proteomes" id="UP001597120">
    <property type="component" value="Unassembled WGS sequence"/>
</dbReference>
<keyword evidence="2" id="KW-0732">Signal</keyword>
<gene>
    <name evidence="3" type="ORF">ACFQ03_01575</name>
</gene>
<dbReference type="InterPro" id="IPR050490">
    <property type="entry name" value="Bact_solute-bd_prot1"/>
</dbReference>
<keyword evidence="4" id="KW-1185">Reference proteome</keyword>
<dbReference type="PANTHER" id="PTHR43649:SF12">
    <property type="entry name" value="DIACETYLCHITOBIOSE BINDING PROTEIN DASA"/>
    <property type="match status" value="1"/>
</dbReference>
<feature type="chain" id="PRO_5046990630" evidence="2">
    <location>
        <begin position="29"/>
        <end position="455"/>
    </location>
</feature>
<feature type="compositionally biased region" description="Polar residues" evidence="1">
    <location>
        <begin position="41"/>
        <end position="50"/>
    </location>
</feature>
<dbReference type="SUPFAM" id="SSF53850">
    <property type="entry name" value="Periplasmic binding protein-like II"/>
    <property type="match status" value="1"/>
</dbReference>
<evidence type="ECO:0000256" key="1">
    <source>
        <dbReference type="SAM" id="MobiDB-lite"/>
    </source>
</evidence>
<dbReference type="RefSeq" id="WP_379285623.1">
    <property type="nucleotide sequence ID" value="NZ_JBHTIU010000003.1"/>
</dbReference>
<comment type="caution">
    <text evidence="3">The sequence shown here is derived from an EMBL/GenBank/DDBJ whole genome shotgun (WGS) entry which is preliminary data.</text>
</comment>
<feature type="region of interest" description="Disordered" evidence="1">
    <location>
        <begin position="32"/>
        <end position="55"/>
    </location>
</feature>
<dbReference type="Gene3D" id="3.40.190.10">
    <property type="entry name" value="Periplasmic binding protein-like II"/>
    <property type="match status" value="1"/>
</dbReference>
<name>A0ABW3D3R4_9BACL</name>
<accession>A0ABW3D3R4</accession>
<dbReference type="EMBL" id="JBHTIU010000003">
    <property type="protein sequence ID" value="MFD0867838.1"/>
    <property type="molecule type" value="Genomic_DNA"/>
</dbReference>
<organism evidence="3 4">
    <name type="scientific">Paenibacillus residui</name>
    <dbReference type="NCBI Taxonomy" id="629724"/>
    <lineage>
        <taxon>Bacteria</taxon>
        <taxon>Bacillati</taxon>
        <taxon>Bacillota</taxon>
        <taxon>Bacilli</taxon>
        <taxon>Bacillales</taxon>
        <taxon>Paenibacillaceae</taxon>
        <taxon>Paenibacillus</taxon>
    </lineage>
</organism>
<evidence type="ECO:0000256" key="2">
    <source>
        <dbReference type="SAM" id="SignalP"/>
    </source>
</evidence>
<reference evidence="4" key="1">
    <citation type="journal article" date="2019" name="Int. J. Syst. Evol. Microbiol.">
        <title>The Global Catalogue of Microorganisms (GCM) 10K type strain sequencing project: providing services to taxonomists for standard genome sequencing and annotation.</title>
        <authorList>
            <consortium name="The Broad Institute Genomics Platform"/>
            <consortium name="The Broad Institute Genome Sequencing Center for Infectious Disease"/>
            <person name="Wu L."/>
            <person name="Ma J."/>
        </authorList>
    </citation>
    <scope>NUCLEOTIDE SEQUENCE [LARGE SCALE GENOMIC DNA]</scope>
    <source>
        <strain evidence="4">CCUG 57263</strain>
    </source>
</reference>
<feature type="signal peptide" evidence="2">
    <location>
        <begin position="1"/>
        <end position="28"/>
    </location>
</feature>
<dbReference type="Pfam" id="PF01547">
    <property type="entry name" value="SBP_bac_1"/>
    <property type="match status" value="1"/>
</dbReference>
<sequence>MNRVRKSGGFPALLAVGLLSVIVSGCTANTGMEGSADESDISTPHANMGTSDEGPQEEVTIRVLYPWGQGAFDERFKDIDEKLPDIRLELIDSRAELEPLQELNAKKIVPDLIFANWGIEPLMELEMIEPLDALAEQYEFDLDRLDPSIIALYRAWDKEGRLIGMPTSADNYALFYNKEVFDLFGVSYPTDDMTWNDVLDLAKRLTAVKDGIQYRGLEMGPGFTGTEALVPLMQLTVNLTDPETGEVLISQEPAVHKYMELMKAFYNIPGLYNSDPEARKDYEFTKNTVAMIVSWPGYLRWGIGDPDKARSIDIAPLPVWPELPDIAPTHFSHPLILNKYSENKEAAFQVLMEVASADHQTVLAEIADGLTVLNQPEINERYGANYEIFDGKNLSAFVARTPALPPSRVSPWDKYVDIVGHLAEFAESDMNIPEFLRVVQEKAEMRIAEEKSRRE</sequence>
<protein>
    <submittedName>
        <fullName evidence="3">ABC transporter substrate-binding protein</fullName>
    </submittedName>
</protein>
<evidence type="ECO:0000313" key="4">
    <source>
        <dbReference type="Proteomes" id="UP001597120"/>
    </source>
</evidence>
<evidence type="ECO:0000313" key="3">
    <source>
        <dbReference type="EMBL" id="MFD0867838.1"/>
    </source>
</evidence>